<dbReference type="InterPro" id="IPR006115">
    <property type="entry name" value="6PGDH_NADP-bd"/>
</dbReference>
<dbReference type="Pfam" id="PF21761">
    <property type="entry name" value="RedAm-like_C"/>
    <property type="match status" value="1"/>
</dbReference>
<keyword evidence="6" id="KW-1185">Reference proteome</keyword>
<dbReference type="PANTHER" id="PTHR43580:SF2">
    <property type="entry name" value="CYTOKINE-LIKE NUCLEAR FACTOR N-PAC"/>
    <property type="match status" value="1"/>
</dbReference>
<dbReference type="Gene3D" id="1.10.1040.10">
    <property type="entry name" value="N-(1-d-carboxylethyl)-l-norvaline Dehydrogenase, domain 2"/>
    <property type="match status" value="1"/>
</dbReference>
<dbReference type="InterPro" id="IPR036291">
    <property type="entry name" value="NAD(P)-bd_dom_sf"/>
</dbReference>
<evidence type="ECO:0000313" key="5">
    <source>
        <dbReference type="EMBL" id="MDA2806300.1"/>
    </source>
</evidence>
<dbReference type="InterPro" id="IPR013328">
    <property type="entry name" value="6PGD_dom2"/>
</dbReference>
<proteinExistence type="inferred from homology"/>
<evidence type="ECO:0000256" key="2">
    <source>
        <dbReference type="ARBA" id="ARBA00023002"/>
    </source>
</evidence>
<evidence type="ECO:0000256" key="1">
    <source>
        <dbReference type="ARBA" id="ARBA00009080"/>
    </source>
</evidence>
<dbReference type="InterPro" id="IPR048666">
    <property type="entry name" value="RedAm-like_C"/>
</dbReference>
<sequence>MANTQATAQAATKPNPTPVTLIGLGPMGQAMAGVLLKAGYDLTVWNRTRSKADALAGRGAHVAASPAEALRAGGPVLLSLTEHAVMYRVLEGAEADLDGRTLINLGSDTPAASREAAAWAGRHGARYVTGGVMSPAPGIGDASMSAYYSGDRAAFEENKAVLEVLTSTDFRGEDPGLAQVYYQIQLDLFWTTMTGFLHALALARAEGIPEETITPYIIEGNDMPMFFEMTSQTVAEGRFPGDQDRLAMDTASMEHVLQATRDAGVDAALPEAVLALFRRGIDAGFGESTFARLITLMDKRA</sequence>
<comment type="similarity">
    <text evidence="1">Belongs to the HIBADH-related family.</text>
</comment>
<protein>
    <submittedName>
        <fullName evidence="5">NAD(P)-binding domain-containing protein</fullName>
    </submittedName>
</protein>
<dbReference type="EMBL" id="JAQFWP010000032">
    <property type="protein sequence ID" value="MDA2806300.1"/>
    <property type="molecule type" value="Genomic_DNA"/>
</dbReference>
<comment type="caution">
    <text evidence="5">The sequence shown here is derived from an EMBL/GenBank/DDBJ whole genome shotgun (WGS) entry which is preliminary data.</text>
</comment>
<dbReference type="PANTHER" id="PTHR43580">
    <property type="entry name" value="OXIDOREDUCTASE GLYR1-RELATED"/>
    <property type="match status" value="1"/>
</dbReference>
<dbReference type="InterPro" id="IPR015815">
    <property type="entry name" value="HIBADH-related"/>
</dbReference>
<reference evidence="5" key="1">
    <citation type="submission" date="2023-01" db="EMBL/GenBank/DDBJ databases">
        <title>Draft genome sequence of Nocardiopsis sp. LSu2-4 isolated from halophytes.</title>
        <authorList>
            <person name="Duangmal K."/>
            <person name="Chantavorakit T."/>
        </authorList>
    </citation>
    <scope>NUCLEOTIDE SEQUENCE</scope>
    <source>
        <strain evidence="5">LSu2-4</strain>
    </source>
</reference>
<dbReference type="RefSeq" id="WP_270678939.1">
    <property type="nucleotide sequence ID" value="NZ_JAQFWP010000032.1"/>
</dbReference>
<dbReference type="InterPro" id="IPR051265">
    <property type="entry name" value="HIBADH-related_NP60_sf"/>
</dbReference>
<dbReference type="SUPFAM" id="SSF51735">
    <property type="entry name" value="NAD(P)-binding Rossmann-fold domains"/>
    <property type="match status" value="1"/>
</dbReference>
<name>A0ABT4TPJ0_9ACTN</name>
<organism evidence="5 6">
    <name type="scientific">Nocardiopsis suaedae</name>
    <dbReference type="NCBI Taxonomy" id="3018444"/>
    <lineage>
        <taxon>Bacteria</taxon>
        <taxon>Bacillati</taxon>
        <taxon>Actinomycetota</taxon>
        <taxon>Actinomycetes</taxon>
        <taxon>Streptosporangiales</taxon>
        <taxon>Nocardiopsidaceae</taxon>
        <taxon>Nocardiopsis</taxon>
    </lineage>
</organism>
<dbReference type="Pfam" id="PF03446">
    <property type="entry name" value="NAD_binding_2"/>
    <property type="match status" value="1"/>
</dbReference>
<keyword evidence="2" id="KW-0560">Oxidoreductase</keyword>
<accession>A0ABT4TPJ0</accession>
<feature type="domain" description="6-phosphogluconate dehydrogenase NADP-binding" evidence="3">
    <location>
        <begin position="19"/>
        <end position="166"/>
    </location>
</feature>
<evidence type="ECO:0000259" key="3">
    <source>
        <dbReference type="Pfam" id="PF03446"/>
    </source>
</evidence>
<dbReference type="PIRSF" id="PIRSF000103">
    <property type="entry name" value="HIBADH"/>
    <property type="match status" value="1"/>
</dbReference>
<dbReference type="InterPro" id="IPR008927">
    <property type="entry name" value="6-PGluconate_DH-like_C_sf"/>
</dbReference>
<evidence type="ECO:0000259" key="4">
    <source>
        <dbReference type="Pfam" id="PF21761"/>
    </source>
</evidence>
<dbReference type="SUPFAM" id="SSF48179">
    <property type="entry name" value="6-phosphogluconate dehydrogenase C-terminal domain-like"/>
    <property type="match status" value="1"/>
</dbReference>
<gene>
    <name evidence="5" type="ORF">O4U47_17445</name>
</gene>
<feature type="domain" description="NADPH-dependent reductive aminase-like C-terminal" evidence="4">
    <location>
        <begin position="174"/>
        <end position="298"/>
    </location>
</feature>
<dbReference type="Proteomes" id="UP001165685">
    <property type="component" value="Unassembled WGS sequence"/>
</dbReference>
<dbReference type="Gene3D" id="3.40.50.720">
    <property type="entry name" value="NAD(P)-binding Rossmann-like Domain"/>
    <property type="match status" value="1"/>
</dbReference>
<evidence type="ECO:0000313" key="6">
    <source>
        <dbReference type="Proteomes" id="UP001165685"/>
    </source>
</evidence>